<dbReference type="Ensembl" id="ENSFCTT00005068779.1">
    <property type="protein sequence ID" value="ENSFCTP00005049243.1"/>
    <property type="gene ID" value="ENSFCTG00005024131.1"/>
</dbReference>
<keyword evidence="2" id="KW-0812">Transmembrane</keyword>
<evidence type="ECO:0000256" key="2">
    <source>
        <dbReference type="SAM" id="Phobius"/>
    </source>
</evidence>
<reference evidence="3 4" key="1">
    <citation type="submission" date="2021-02" db="EMBL/GenBank/DDBJ databases">
        <title>Safari Cat Assemblies.</title>
        <authorList>
            <person name="Bredemeyer K.R."/>
            <person name="Murphy W.J."/>
        </authorList>
    </citation>
    <scope>NUCLEOTIDE SEQUENCE [LARGE SCALE GENOMIC DNA]</scope>
</reference>
<evidence type="ECO:0000313" key="4">
    <source>
        <dbReference type="Proteomes" id="UP000823872"/>
    </source>
</evidence>
<dbReference type="PANTHER" id="PTHR10801:SF0">
    <property type="entry name" value="DELTA(24)-STEROL REDUCTASE"/>
    <property type="match status" value="1"/>
</dbReference>
<sequence length="193" mass="21804">MEPAVSLAVCALLFLLWVRVKGLEFVLIHQRWVFVCLFLLPLSLIFDIYYYVRAWVVFKLSSAPRLHGQRVRDIQKQGWVLQARVGRWMLRATPMKDKTLDWVAGCSVWNCFAWAALASVDQSQLRSPACPPFPAAPFFLALSTCSDSPCICHRPPPPPHQSECELLEGKDRCPTHIGPVGSGPEQPSERLFT</sequence>
<name>A0ABI7ZPZ0_FELCA</name>
<keyword evidence="2" id="KW-1133">Transmembrane helix</keyword>
<protein>
    <submittedName>
        <fullName evidence="3">Uncharacterized protein</fullName>
    </submittedName>
</protein>
<keyword evidence="1" id="KW-0560">Oxidoreductase</keyword>
<keyword evidence="2" id="KW-0472">Membrane</keyword>
<proteinExistence type="predicted"/>
<dbReference type="PANTHER" id="PTHR10801">
    <property type="entry name" value="24-DEHYDROCHOLESTEROL REDUCTASE"/>
    <property type="match status" value="1"/>
</dbReference>
<dbReference type="Proteomes" id="UP000823872">
    <property type="component" value="Chromosome C1"/>
</dbReference>
<dbReference type="GeneTree" id="ENSGT00390000008338"/>
<reference evidence="3" key="2">
    <citation type="submission" date="2025-08" db="UniProtKB">
        <authorList>
            <consortium name="Ensembl"/>
        </authorList>
    </citation>
    <scope>IDENTIFICATION</scope>
    <source>
        <strain evidence="3">breed Abyssinian</strain>
    </source>
</reference>
<gene>
    <name evidence="3" type="primary">DHCR24</name>
</gene>
<keyword evidence="4" id="KW-1185">Reference proteome</keyword>
<feature type="transmembrane region" description="Helical" evidence="2">
    <location>
        <begin position="32"/>
        <end position="52"/>
    </location>
</feature>
<dbReference type="InterPro" id="IPR040165">
    <property type="entry name" value="Diminuto-like"/>
</dbReference>
<accession>A0ABI7ZPZ0</accession>
<reference evidence="3" key="3">
    <citation type="submission" date="2025-09" db="UniProtKB">
        <authorList>
            <consortium name="Ensembl"/>
        </authorList>
    </citation>
    <scope>IDENTIFICATION</scope>
    <source>
        <strain evidence="3">breed Abyssinian</strain>
    </source>
</reference>
<organism evidence="3 4">
    <name type="scientific">Felis catus</name>
    <name type="common">Cat</name>
    <name type="synonym">Felis silvestris catus</name>
    <dbReference type="NCBI Taxonomy" id="9685"/>
    <lineage>
        <taxon>Eukaryota</taxon>
        <taxon>Metazoa</taxon>
        <taxon>Chordata</taxon>
        <taxon>Craniata</taxon>
        <taxon>Vertebrata</taxon>
        <taxon>Euteleostomi</taxon>
        <taxon>Mammalia</taxon>
        <taxon>Eutheria</taxon>
        <taxon>Laurasiatheria</taxon>
        <taxon>Carnivora</taxon>
        <taxon>Feliformia</taxon>
        <taxon>Felidae</taxon>
        <taxon>Felinae</taxon>
        <taxon>Felis</taxon>
    </lineage>
</organism>
<evidence type="ECO:0000313" key="3">
    <source>
        <dbReference type="Ensembl" id="ENSFCTP00005049243.1"/>
    </source>
</evidence>
<evidence type="ECO:0000256" key="1">
    <source>
        <dbReference type="ARBA" id="ARBA00023002"/>
    </source>
</evidence>